<dbReference type="RefSeq" id="WP_127199128.1">
    <property type="nucleotide sequence ID" value="NZ_RZNX01000003.1"/>
</dbReference>
<dbReference type="GO" id="GO:0031179">
    <property type="term" value="P:peptide modification"/>
    <property type="evidence" value="ECO:0007669"/>
    <property type="project" value="InterPro"/>
</dbReference>
<dbReference type="Pfam" id="PF05147">
    <property type="entry name" value="LANC_like"/>
    <property type="match status" value="1"/>
</dbReference>
<proteinExistence type="predicted"/>
<dbReference type="GO" id="GO:0005886">
    <property type="term" value="C:plasma membrane"/>
    <property type="evidence" value="ECO:0007669"/>
    <property type="project" value="TreeGrafter"/>
</dbReference>
<dbReference type="PIRSF" id="PIRSF037228">
    <property type="entry name" value="Lant_mod_RumM"/>
    <property type="match status" value="1"/>
</dbReference>
<gene>
    <name evidence="3" type="primary">lanM</name>
    <name evidence="3" type="ORF">EJP77_10185</name>
</gene>
<dbReference type="GO" id="GO:0005975">
    <property type="term" value="P:carbohydrate metabolic process"/>
    <property type="evidence" value="ECO:0007669"/>
    <property type="project" value="InterPro"/>
</dbReference>
<accession>A0A433XD11</accession>
<dbReference type="GO" id="GO:0046872">
    <property type="term" value="F:metal ion binding"/>
    <property type="evidence" value="ECO:0007669"/>
    <property type="project" value="UniProtKB-KW"/>
</dbReference>
<dbReference type="InterPro" id="IPR012341">
    <property type="entry name" value="6hp_glycosidase-like_sf"/>
</dbReference>
<dbReference type="SMART" id="SM01260">
    <property type="entry name" value="LANC_like"/>
    <property type="match status" value="1"/>
</dbReference>
<keyword evidence="1" id="KW-0479">Metal-binding</keyword>
<dbReference type="InterPro" id="IPR007822">
    <property type="entry name" value="LANC-like"/>
</dbReference>
<dbReference type="InterPro" id="IPR017146">
    <property type="entry name" value="Lanti_2_LanM"/>
</dbReference>
<dbReference type="Gene3D" id="1.50.10.10">
    <property type="match status" value="1"/>
</dbReference>
<dbReference type="OrthoDB" id="9148343at2"/>
<organism evidence="3 4">
    <name type="scientific">Paenibacillus zeisoli</name>
    <dbReference type="NCBI Taxonomy" id="2496267"/>
    <lineage>
        <taxon>Bacteria</taxon>
        <taxon>Bacillati</taxon>
        <taxon>Bacillota</taxon>
        <taxon>Bacilli</taxon>
        <taxon>Bacillales</taxon>
        <taxon>Paenibacillaceae</taxon>
        <taxon>Paenibacillus</taxon>
    </lineage>
</organism>
<keyword evidence="1" id="KW-0862">Zinc</keyword>
<protein>
    <submittedName>
        <fullName evidence="3">Type 2 lantipeptide synthetase LanM</fullName>
    </submittedName>
</protein>
<dbReference type="PANTHER" id="PTHR12736">
    <property type="entry name" value="LANC-LIKE PROTEIN"/>
    <property type="match status" value="1"/>
</dbReference>
<comment type="caution">
    <text evidence="3">The sequence shown here is derived from an EMBL/GenBank/DDBJ whole genome shotgun (WGS) entry which is preliminary data.</text>
</comment>
<dbReference type="SUPFAM" id="SSF158745">
    <property type="entry name" value="LanC-like"/>
    <property type="match status" value="1"/>
</dbReference>
<name>A0A433XD11_9BACL</name>
<dbReference type="Proteomes" id="UP000272464">
    <property type="component" value="Unassembled WGS sequence"/>
</dbReference>
<evidence type="ECO:0000313" key="3">
    <source>
        <dbReference type="EMBL" id="RUT31748.1"/>
    </source>
</evidence>
<evidence type="ECO:0000313" key="4">
    <source>
        <dbReference type="Proteomes" id="UP000272464"/>
    </source>
</evidence>
<dbReference type="PANTHER" id="PTHR12736:SF7">
    <property type="entry name" value="LANC-LIKE PROTEIN 3"/>
    <property type="match status" value="1"/>
</dbReference>
<evidence type="ECO:0000259" key="2">
    <source>
        <dbReference type="Pfam" id="PF13575"/>
    </source>
</evidence>
<dbReference type="Pfam" id="PF13575">
    <property type="entry name" value="DUF4135"/>
    <property type="match status" value="1"/>
</dbReference>
<dbReference type="PRINTS" id="PR01950">
    <property type="entry name" value="LANCSUPER"/>
</dbReference>
<reference evidence="3 4" key="1">
    <citation type="submission" date="2018-12" db="EMBL/GenBank/DDBJ databases">
        <authorList>
            <person name="Sun L."/>
            <person name="Chen Z."/>
        </authorList>
    </citation>
    <scope>NUCLEOTIDE SEQUENCE [LARGE SCALE GENOMIC DNA]</scope>
    <source>
        <strain evidence="3 4">3-5-3</strain>
    </source>
</reference>
<dbReference type="AlphaFoldDB" id="A0A433XD11"/>
<dbReference type="NCBIfam" id="TIGR03897">
    <property type="entry name" value="lanti_2_LanM"/>
    <property type="match status" value="1"/>
</dbReference>
<keyword evidence="4" id="KW-1185">Reference proteome</keyword>
<feature type="domain" description="Lantibiotic biosynthesis protein dehydration" evidence="2">
    <location>
        <begin position="187"/>
        <end position="565"/>
    </location>
</feature>
<dbReference type="InterPro" id="IPR025410">
    <property type="entry name" value="Lant_dehyd"/>
</dbReference>
<sequence length="1038" mass="118059">MELAAESVQITSKDIVDYWLHLFPEIENEDKLHELLHTIQALSLEGLIERSLDRMYRSEMTVSAENAELAELLKLELSPYLRENAALERYVPFAHFVLPVVNAGLDSFIAELSKMDVAQDQNSFIENTVKHILDSLFELSYRVIVLEVNAARMNGELKGGTSQERLIYFSEQLLTDKEYLLSLYQEYPALIEILTIAKDNYYNFTLEIIRNTARHMPELEEKLNHGEPLGSLTRLETGAGDGHKGGKAVSILEFSCGRKLVYKPRSLELERGFNELLDWLNEQEIHQVLDFRTSQVYTVEDYGWMEFIENEECEDSFALERFYNRSGQILCLLYVLNSVDFHFENLIASGEYPMLIDMESIFHAVVKGEKKEVNSGYIKAREVINASVNMISLLPTQLSKRSGADEVSFDLGGLSVKEEQTIPIKSLFIDGIETDSVKVLRKDSVITPKSNNPVFEGQIVSSEDYVPHLKYGFEQLYRWMLSRKALVSGTVEKIFSSMRSRLIVKATASYGQLLKIASHPDFMRSQDDRRMILHRVAIKAPEVQRWIVQSEYEDLYQNDIPYFTVWINDTKIINSRNEECSDLLETSSMNAVQKKLAGLSEDDLNRQLEFIEMSYFNKRTDEADLTGVELGVQVNKLTPERWLKTAEEIGEHILKSSLSGTNDAGNRDKFWISTSLQGFEENIWKPDVLGFDMYNGNAGIALFLGYLGKITGREDFKEASFQAMEMPRSIMQNLEKDQPYSMGAFTGLPGIMYTLNKLAELYKDEDSIDFINTNMDTLLAMLPTDEIHDVIGGAAGALGIALSLYPSSNNRLRESSLQFAYASYEQLMRTCKEEAGMIYWPSVGDKSYSGFSHGSAGIIAYMHKLYTITGNQDILSNIIKALRFERNLYSAKDHNWFVSDRRDKVSNGWCHGAPGMLLSKLMLKQQGYTDTLLELEMDTAIRTTAQHGIGNNPTYCHGDLGNLAVLRYAAQARGDTRLLNQAVSAYQYLFDEVLSKEWNQKNMKSGWSLSLMIGITGFGYSMLKNYAPDEVPEFLWLQ</sequence>
<dbReference type="CDD" id="cd04792">
    <property type="entry name" value="LanM-like"/>
    <property type="match status" value="1"/>
</dbReference>
<feature type="binding site" evidence="1">
    <location>
        <position position="957"/>
    </location>
    <ligand>
        <name>Zn(2+)</name>
        <dbReference type="ChEBI" id="CHEBI:29105"/>
    </ligand>
</feature>
<evidence type="ECO:0000256" key="1">
    <source>
        <dbReference type="PIRSR" id="PIRSR607822-1"/>
    </source>
</evidence>
<feature type="binding site" evidence="1">
    <location>
        <position position="910"/>
    </location>
    <ligand>
        <name>Zn(2+)</name>
        <dbReference type="ChEBI" id="CHEBI:29105"/>
    </ligand>
</feature>
<feature type="binding site" evidence="1">
    <location>
        <position position="956"/>
    </location>
    <ligand>
        <name>Zn(2+)</name>
        <dbReference type="ChEBI" id="CHEBI:29105"/>
    </ligand>
</feature>
<dbReference type="EMBL" id="RZNX01000003">
    <property type="protein sequence ID" value="RUT31748.1"/>
    <property type="molecule type" value="Genomic_DNA"/>
</dbReference>